<evidence type="ECO:0000256" key="1">
    <source>
        <dbReference type="ARBA" id="ARBA00043967"/>
    </source>
</evidence>
<gene>
    <name evidence="4" type="ORF">A3L14_07205</name>
    <name evidence="5" type="ORF">AMR53_07980</name>
    <name evidence="6" type="ORF">SAMN05216170_0508</name>
</gene>
<reference evidence="4 9" key="2">
    <citation type="submission" date="2016-04" db="EMBL/GenBank/DDBJ databases">
        <title>Complete genome sequence of Thermococcus thioreducens type strain OGL-20P.</title>
        <authorList>
            <person name="Oger P.M."/>
        </authorList>
    </citation>
    <scope>NUCLEOTIDE SEQUENCE [LARGE SCALE GENOMIC DNA]</scope>
    <source>
        <strain evidence="4 9">OGL-20P</strain>
    </source>
</reference>
<organism evidence="5 7">
    <name type="scientific">Thermococcus thioreducens</name>
    <dbReference type="NCBI Taxonomy" id="277988"/>
    <lineage>
        <taxon>Archaea</taxon>
        <taxon>Methanobacteriati</taxon>
        <taxon>Methanobacteriota</taxon>
        <taxon>Thermococci</taxon>
        <taxon>Thermococcales</taxon>
        <taxon>Thermococcaceae</taxon>
        <taxon>Thermococcus</taxon>
    </lineage>
</organism>
<sequence>MGQQSRLEEILKAGSLEEILGTAVPYPKEIELKGELTRDMIEELSRIKNEPEWMLRHRLKALELFQKLPMPKWVVGVEELDLENLTLYSKPEIGNEVKDWDDLPENIRRTFERLNIPEIEKKFLSGLTAVFDSESVYSNLKAEFEKMGIIMLPMEEAVQKYPDIVKKYFGRVFPAGEHKFSALHHALWSGGVFVYVPKGVRIPFPVEAFFVIGSALEGQFEHTLLVADEGSYIHFIEGCSAPMYKGFSFHDGMVEIYAHKNATVKFTTIQNWSRNVINFNNKRAIIEENAYVEWIEGSIGSQITYTYPSSVLKGEGARTAQYVVSLSNGPYLKDTGAKTWHLAPNTSSKIVSKSISANGGINIYRGLVRILKGAKNSTATVSCDSLILDEESKAYTYPHNQSDEPTASIIHEATTGKLGEDKLFYMNSRGISEEEAKSLIVLGFISEILEGLPFEYVEVLKKVIELEFSEVGGVG</sequence>
<dbReference type="Proteomes" id="UP000250136">
    <property type="component" value="Chromosome"/>
</dbReference>
<feature type="domain" description="SUF system FeS cluster assembly SufBD core" evidence="2">
    <location>
        <begin position="212"/>
        <end position="444"/>
    </location>
</feature>
<reference evidence="5 7" key="1">
    <citation type="submission" date="2015-08" db="EMBL/GenBank/DDBJ databases">
        <title>Thermococcus thioreducens DSM 14981 genome sequencing.</title>
        <authorList>
            <person name="Hong S.-J."/>
            <person name="Kim M.-C."/>
            <person name="Shin J.-H."/>
        </authorList>
    </citation>
    <scope>NUCLEOTIDE SEQUENCE [LARGE SCALE GENOMIC DNA]</scope>
    <source>
        <strain evidence="5 7">DSM 14981</strain>
    </source>
</reference>
<dbReference type="AlphaFoldDB" id="A0A0Q2M1T1"/>
<dbReference type="KEGG" id="ttd:A3L14_07205"/>
<dbReference type="GO" id="GO:0016226">
    <property type="term" value="P:iron-sulfur cluster assembly"/>
    <property type="evidence" value="ECO:0007669"/>
    <property type="project" value="InterPro"/>
</dbReference>
<dbReference type="PANTHER" id="PTHR30508:SF1">
    <property type="entry name" value="UPF0051 PROTEIN ABCI8, CHLOROPLASTIC-RELATED"/>
    <property type="match status" value="1"/>
</dbReference>
<dbReference type="Proteomes" id="UP000182125">
    <property type="component" value="Unassembled WGS sequence"/>
</dbReference>
<accession>A0A0Q2M1T1</accession>
<name>A0A0Q2M1T1_9EURY</name>
<dbReference type="GeneID" id="33334199"/>
<dbReference type="InterPro" id="IPR037284">
    <property type="entry name" value="SUF_FeS_clus_asmbl_SufBD_sf"/>
</dbReference>
<evidence type="ECO:0000313" key="9">
    <source>
        <dbReference type="Proteomes" id="UP000250136"/>
    </source>
</evidence>
<evidence type="ECO:0000313" key="8">
    <source>
        <dbReference type="Proteomes" id="UP000182125"/>
    </source>
</evidence>
<dbReference type="NCBIfam" id="TIGR01980">
    <property type="entry name" value="sufB"/>
    <property type="match status" value="1"/>
</dbReference>
<protein>
    <submittedName>
        <fullName evidence="5">Fe-S cluster assembly protein SufB</fullName>
    </submittedName>
    <submittedName>
        <fullName evidence="6">Iron-regulated ABC transporter membrane component SufB</fullName>
    </submittedName>
</protein>
<dbReference type="InterPro" id="IPR000825">
    <property type="entry name" value="SUF_FeS_clus_asmbl_SufBD_core"/>
</dbReference>
<evidence type="ECO:0000259" key="3">
    <source>
        <dbReference type="Pfam" id="PF19295"/>
    </source>
</evidence>
<dbReference type="Proteomes" id="UP000051862">
    <property type="component" value="Unassembled WGS sequence"/>
</dbReference>
<dbReference type="InterPro" id="IPR045595">
    <property type="entry name" value="SufBD_N"/>
</dbReference>
<dbReference type="EMBL" id="CP015105">
    <property type="protein sequence ID" value="ASJ12685.1"/>
    <property type="molecule type" value="Genomic_DNA"/>
</dbReference>
<comment type="similarity">
    <text evidence="1">Belongs to the iron-sulfur cluster assembly SufBD family.</text>
</comment>
<dbReference type="RefSeq" id="WP_055429752.1">
    <property type="nucleotide sequence ID" value="NZ_CP015105.1"/>
</dbReference>
<keyword evidence="9" id="KW-1185">Reference proteome</keyword>
<evidence type="ECO:0000313" key="6">
    <source>
        <dbReference type="EMBL" id="SEV86750.1"/>
    </source>
</evidence>
<evidence type="ECO:0000313" key="4">
    <source>
        <dbReference type="EMBL" id="ASJ12685.1"/>
    </source>
</evidence>
<dbReference type="Pfam" id="PF19295">
    <property type="entry name" value="SufBD_N"/>
    <property type="match status" value="1"/>
</dbReference>
<dbReference type="EMBL" id="FOIW01000001">
    <property type="protein sequence ID" value="SEV86750.1"/>
    <property type="molecule type" value="Genomic_DNA"/>
</dbReference>
<dbReference type="SUPFAM" id="SSF101960">
    <property type="entry name" value="Stabilizer of iron transporter SufD"/>
    <property type="match status" value="1"/>
</dbReference>
<evidence type="ECO:0000313" key="5">
    <source>
        <dbReference type="EMBL" id="KQH82017.1"/>
    </source>
</evidence>
<feature type="domain" description="SUF system FeS cluster assembly SufBD N-terminal" evidence="3">
    <location>
        <begin position="49"/>
        <end position="206"/>
    </location>
</feature>
<dbReference type="PATRIC" id="fig|277988.4.peg.1680"/>
<dbReference type="InterPro" id="IPR055346">
    <property type="entry name" value="Fe-S_cluster_assembly_SufBD"/>
</dbReference>
<dbReference type="STRING" id="277988.SAMN05216170_0508"/>
<dbReference type="InterPro" id="IPR010231">
    <property type="entry name" value="SUF_FeS_clus_asmbl_SufB"/>
</dbReference>
<proteinExistence type="inferred from homology"/>
<evidence type="ECO:0000259" key="2">
    <source>
        <dbReference type="Pfam" id="PF01458"/>
    </source>
</evidence>
<dbReference type="EMBL" id="LIXN01000013">
    <property type="protein sequence ID" value="KQH82017.1"/>
    <property type="molecule type" value="Genomic_DNA"/>
</dbReference>
<reference evidence="6 8" key="3">
    <citation type="submission" date="2016-10" db="EMBL/GenBank/DDBJ databases">
        <authorList>
            <person name="de Groot N.N."/>
        </authorList>
    </citation>
    <scope>NUCLEOTIDE SEQUENCE [LARGE SCALE GENOMIC DNA]</scope>
    <source>
        <strain evidence="6 8">OGL-20</strain>
    </source>
</reference>
<dbReference type="Pfam" id="PF01458">
    <property type="entry name" value="SUFBD_core"/>
    <property type="match status" value="1"/>
</dbReference>
<dbReference type="PANTHER" id="PTHR30508">
    <property type="entry name" value="FES CLUSTER ASSEMBLY PROTEIN SUF"/>
    <property type="match status" value="1"/>
</dbReference>
<evidence type="ECO:0000313" key="7">
    <source>
        <dbReference type="Proteomes" id="UP000051862"/>
    </source>
</evidence>
<dbReference type="OrthoDB" id="372168at2157"/>